<feature type="compositionally biased region" description="Basic and acidic residues" evidence="3">
    <location>
        <begin position="122"/>
        <end position="136"/>
    </location>
</feature>
<feature type="compositionally biased region" description="Basic residues" evidence="3">
    <location>
        <begin position="199"/>
        <end position="208"/>
    </location>
</feature>
<keyword evidence="2" id="KW-0694">RNA-binding</keyword>
<dbReference type="Gene3D" id="3.30.70.330">
    <property type="match status" value="1"/>
</dbReference>
<dbReference type="AlphaFoldDB" id="A0A9W7XYY3"/>
<dbReference type="GO" id="GO:0003723">
    <property type="term" value="F:RNA binding"/>
    <property type="evidence" value="ECO:0007669"/>
    <property type="project" value="UniProtKB-UniRule"/>
</dbReference>
<evidence type="ECO:0000313" key="6">
    <source>
        <dbReference type="EMBL" id="KAJ1720994.1"/>
    </source>
</evidence>
<dbReference type="InterPro" id="IPR035979">
    <property type="entry name" value="RBD_domain_sf"/>
</dbReference>
<dbReference type="GO" id="GO:0008270">
    <property type="term" value="F:zinc ion binding"/>
    <property type="evidence" value="ECO:0007669"/>
    <property type="project" value="UniProtKB-KW"/>
</dbReference>
<gene>
    <name evidence="6" type="ORF">LPJ53_004427</name>
</gene>
<evidence type="ECO:0000256" key="1">
    <source>
        <dbReference type="PROSITE-ProRule" id="PRU00047"/>
    </source>
</evidence>
<protein>
    <recommendedName>
        <fullName evidence="8">RNA-binding domain-containing protein</fullName>
    </recommendedName>
</protein>
<keyword evidence="1" id="KW-0863">Zinc-finger</keyword>
<feature type="region of interest" description="Disordered" evidence="3">
    <location>
        <begin position="101"/>
        <end position="261"/>
    </location>
</feature>
<keyword evidence="1" id="KW-0479">Metal-binding</keyword>
<dbReference type="InterPro" id="IPR001878">
    <property type="entry name" value="Znf_CCHC"/>
</dbReference>
<dbReference type="Proteomes" id="UP001149813">
    <property type="component" value="Unassembled WGS sequence"/>
</dbReference>
<evidence type="ECO:0000313" key="7">
    <source>
        <dbReference type="Proteomes" id="UP001149813"/>
    </source>
</evidence>
<evidence type="ECO:0008006" key="8">
    <source>
        <dbReference type="Google" id="ProtNLM"/>
    </source>
</evidence>
<dbReference type="CDD" id="cd00590">
    <property type="entry name" value="RRM_SF"/>
    <property type="match status" value="1"/>
</dbReference>
<dbReference type="PROSITE" id="PS50158">
    <property type="entry name" value="ZF_CCHC"/>
    <property type="match status" value="1"/>
</dbReference>
<dbReference type="SMART" id="SM00343">
    <property type="entry name" value="ZnF_C2HC"/>
    <property type="match status" value="1"/>
</dbReference>
<dbReference type="SUPFAM" id="SSF54928">
    <property type="entry name" value="RNA-binding domain, RBD"/>
    <property type="match status" value="1"/>
</dbReference>
<keyword evidence="7" id="KW-1185">Reference proteome</keyword>
<evidence type="ECO:0000259" key="4">
    <source>
        <dbReference type="PROSITE" id="PS50102"/>
    </source>
</evidence>
<keyword evidence="1" id="KW-0862">Zinc</keyword>
<dbReference type="OrthoDB" id="5970at2759"/>
<feature type="compositionally biased region" description="Basic residues" evidence="3">
    <location>
        <begin position="108"/>
        <end position="121"/>
    </location>
</feature>
<feature type="compositionally biased region" description="Basic residues" evidence="3">
    <location>
        <begin position="154"/>
        <end position="190"/>
    </location>
</feature>
<feature type="compositionally biased region" description="Basic residues" evidence="3">
    <location>
        <begin position="137"/>
        <end position="146"/>
    </location>
</feature>
<organism evidence="6 7">
    <name type="scientific">Coemansia erecta</name>
    <dbReference type="NCBI Taxonomy" id="147472"/>
    <lineage>
        <taxon>Eukaryota</taxon>
        <taxon>Fungi</taxon>
        <taxon>Fungi incertae sedis</taxon>
        <taxon>Zoopagomycota</taxon>
        <taxon>Kickxellomycotina</taxon>
        <taxon>Kickxellomycetes</taxon>
        <taxon>Kickxellales</taxon>
        <taxon>Kickxellaceae</taxon>
        <taxon>Coemansia</taxon>
    </lineage>
</organism>
<proteinExistence type="predicted"/>
<evidence type="ECO:0000259" key="5">
    <source>
        <dbReference type="PROSITE" id="PS50158"/>
    </source>
</evidence>
<dbReference type="EMBL" id="JANBOJ010000207">
    <property type="protein sequence ID" value="KAJ1720994.1"/>
    <property type="molecule type" value="Genomic_DNA"/>
</dbReference>
<evidence type="ECO:0000256" key="3">
    <source>
        <dbReference type="SAM" id="MobiDB-lite"/>
    </source>
</evidence>
<dbReference type="InterPro" id="IPR012677">
    <property type="entry name" value="Nucleotide-bd_a/b_plait_sf"/>
</dbReference>
<sequence>MGATTQLFVGRLPREMRSSELERIFEKHGKLSRCDVKQGNNLCYGFVEYDIFEDAEEALKKCNGMSIQGEQIVVEFAKGAARTRDDNTCFRCNKEGHWARDCPDSRRGGRSRSRSPRSFRGRGRDRDRDRGRDRSRSRSRGRRHRSDRRESSRSRRHRSRSASPSRRRNDRSHHRERGNRGSRRSRSRSRPRGDSSRKSGGRSPRRGRGGNYNDRDAPQTWDKKSADSAVGDSGPEDYPANNANGYDASEHDQADDSGWGA</sequence>
<dbReference type="PANTHER" id="PTHR48038">
    <property type="entry name" value="RIBONUCLEOPROTEIN RB97D"/>
    <property type="match status" value="1"/>
</dbReference>
<feature type="domain" description="CCHC-type" evidence="5">
    <location>
        <begin position="89"/>
        <end position="104"/>
    </location>
</feature>
<evidence type="ECO:0000256" key="2">
    <source>
        <dbReference type="PROSITE-ProRule" id="PRU00176"/>
    </source>
</evidence>
<feature type="compositionally biased region" description="Basic and acidic residues" evidence="3">
    <location>
        <begin position="213"/>
        <end position="226"/>
    </location>
</feature>
<name>A0A9W7XYY3_9FUNG</name>
<dbReference type="Gene3D" id="4.10.60.10">
    <property type="entry name" value="Zinc finger, CCHC-type"/>
    <property type="match status" value="1"/>
</dbReference>
<reference evidence="6" key="1">
    <citation type="submission" date="2022-07" db="EMBL/GenBank/DDBJ databases">
        <title>Phylogenomic reconstructions and comparative analyses of Kickxellomycotina fungi.</title>
        <authorList>
            <person name="Reynolds N.K."/>
            <person name="Stajich J.E."/>
            <person name="Barry K."/>
            <person name="Grigoriev I.V."/>
            <person name="Crous P."/>
            <person name="Smith M.E."/>
        </authorList>
    </citation>
    <scope>NUCLEOTIDE SEQUENCE</scope>
    <source>
        <strain evidence="6">NBRC 32514</strain>
    </source>
</reference>
<dbReference type="Pfam" id="PF00098">
    <property type="entry name" value="zf-CCHC"/>
    <property type="match status" value="1"/>
</dbReference>
<dbReference type="SMART" id="SM00360">
    <property type="entry name" value="RRM"/>
    <property type="match status" value="1"/>
</dbReference>
<feature type="domain" description="RRM" evidence="4">
    <location>
        <begin position="5"/>
        <end position="79"/>
    </location>
</feature>
<dbReference type="Pfam" id="PF00076">
    <property type="entry name" value="RRM_1"/>
    <property type="match status" value="1"/>
</dbReference>
<dbReference type="PANTHER" id="PTHR48038:SF1">
    <property type="entry name" value="RIBONUCLEOPROTEIN RB97D"/>
    <property type="match status" value="1"/>
</dbReference>
<dbReference type="InterPro" id="IPR036875">
    <property type="entry name" value="Znf_CCHC_sf"/>
</dbReference>
<dbReference type="SUPFAM" id="SSF57756">
    <property type="entry name" value="Retrovirus zinc finger-like domains"/>
    <property type="match status" value="1"/>
</dbReference>
<accession>A0A9W7XYY3</accession>
<dbReference type="InterPro" id="IPR000504">
    <property type="entry name" value="RRM_dom"/>
</dbReference>
<comment type="caution">
    <text evidence="6">The sequence shown here is derived from an EMBL/GenBank/DDBJ whole genome shotgun (WGS) entry which is preliminary data.</text>
</comment>
<dbReference type="PROSITE" id="PS50102">
    <property type="entry name" value="RRM"/>
    <property type="match status" value="1"/>
</dbReference>